<dbReference type="PROSITE" id="PS50262">
    <property type="entry name" value="G_PROTEIN_RECEP_F1_2"/>
    <property type="match status" value="1"/>
</dbReference>
<keyword evidence="7 10" id="KW-0675">Receptor</keyword>
<dbReference type="PANTHER" id="PTHR24232:SF56">
    <property type="entry name" value="G-PROTEIN COUPLED RECEPTOR 55"/>
    <property type="match status" value="1"/>
</dbReference>
<reference evidence="13" key="2">
    <citation type="submission" date="2025-09" db="UniProtKB">
        <authorList>
            <consortium name="Ensembl"/>
        </authorList>
    </citation>
    <scope>IDENTIFICATION</scope>
</reference>
<dbReference type="Gene3D" id="1.20.1070.10">
    <property type="entry name" value="Rhodopsin 7-helix transmembrane proteins"/>
    <property type="match status" value="1"/>
</dbReference>
<comment type="subcellular location">
    <subcellularLocation>
        <location evidence="1">Cell membrane</location>
        <topology evidence="1">Multi-pass membrane protein</topology>
    </subcellularLocation>
</comment>
<keyword evidence="3 10" id="KW-0812">Transmembrane</keyword>
<proteinExistence type="inferred from homology"/>
<evidence type="ECO:0000256" key="10">
    <source>
        <dbReference type="RuleBase" id="RU000688"/>
    </source>
</evidence>
<keyword evidence="9 10" id="KW-0807">Transducer</keyword>
<dbReference type="InterPro" id="IPR000276">
    <property type="entry name" value="GPCR_Rhodpsn"/>
</dbReference>
<evidence type="ECO:0000256" key="11">
    <source>
        <dbReference type="SAM" id="Phobius"/>
    </source>
</evidence>
<comment type="similarity">
    <text evidence="10">Belongs to the G-protein coupled receptor 1 family.</text>
</comment>
<dbReference type="AlphaFoldDB" id="A0A8C8R675"/>
<evidence type="ECO:0000313" key="13">
    <source>
        <dbReference type="Ensembl" id="ENSPCEP00000000704.1"/>
    </source>
</evidence>
<keyword evidence="14" id="KW-1185">Reference proteome</keyword>
<dbReference type="InterPro" id="IPR017452">
    <property type="entry name" value="GPCR_Rhodpsn_7TM"/>
</dbReference>
<sequence>MNATNVSMDCIFNHINSIMNNLQPAIYIPTFILGLILNLLALRVFCSFWKKQTESSIYMINLVLTDLLLLLSLPFKVYYSIHKGEGFLCLFMEFLYFANMYGSLFLIVCISLDRYIAITHPLKARIFRSPRRASMVCCCIWATVCLSSILIYSFESSDDVKCFHNMSDHKWSPPVILSVEIFGFLIPLAVMVYCTIQIIQALLKHKSQVEESAAEHVTAVWIIAANLIVFVVCFTPVHLGIFLQFMVRQHIIVDCTMKQRISLFLQVAMCLANVNCCLDAICYYFAAKEFRKKTYFRNLVKSFTVSQASTE</sequence>
<dbReference type="FunFam" id="1.20.1070.10:FF:000142">
    <property type="entry name" value="G protein-coupled receptor 55"/>
    <property type="match status" value="1"/>
</dbReference>
<feature type="transmembrane region" description="Helical" evidence="11">
    <location>
        <begin position="133"/>
        <end position="154"/>
    </location>
</feature>
<keyword evidence="8" id="KW-0325">Glycoprotein</keyword>
<dbReference type="Proteomes" id="UP000694393">
    <property type="component" value="Unplaced"/>
</dbReference>
<evidence type="ECO:0000256" key="4">
    <source>
        <dbReference type="ARBA" id="ARBA00022989"/>
    </source>
</evidence>
<keyword evidence="5 10" id="KW-0297">G-protein coupled receptor</keyword>
<evidence type="ECO:0000256" key="1">
    <source>
        <dbReference type="ARBA" id="ARBA00004651"/>
    </source>
</evidence>
<feature type="transmembrane region" description="Helical" evidence="11">
    <location>
        <begin position="26"/>
        <end position="46"/>
    </location>
</feature>
<dbReference type="PRINTS" id="PR00237">
    <property type="entry name" value="GPCRRHODOPSN"/>
</dbReference>
<dbReference type="PANTHER" id="PTHR24232">
    <property type="entry name" value="G-PROTEIN COUPLED RECEPTOR"/>
    <property type="match status" value="1"/>
</dbReference>
<evidence type="ECO:0000256" key="3">
    <source>
        <dbReference type="ARBA" id="ARBA00022692"/>
    </source>
</evidence>
<dbReference type="GO" id="GO:0035025">
    <property type="term" value="P:positive regulation of Rho protein signal transduction"/>
    <property type="evidence" value="ECO:0007669"/>
    <property type="project" value="TreeGrafter"/>
</dbReference>
<evidence type="ECO:0000256" key="9">
    <source>
        <dbReference type="ARBA" id="ARBA00023224"/>
    </source>
</evidence>
<evidence type="ECO:0000256" key="8">
    <source>
        <dbReference type="ARBA" id="ARBA00023180"/>
    </source>
</evidence>
<dbReference type="Ensembl" id="ENSPCET00000000728.1">
    <property type="protein sequence ID" value="ENSPCEP00000000704.1"/>
    <property type="gene ID" value="ENSPCEG00000000614.1"/>
</dbReference>
<evidence type="ECO:0000256" key="6">
    <source>
        <dbReference type="ARBA" id="ARBA00023136"/>
    </source>
</evidence>
<keyword evidence="6 11" id="KW-0472">Membrane</keyword>
<feature type="transmembrane region" description="Helical" evidence="11">
    <location>
        <begin position="263"/>
        <end position="286"/>
    </location>
</feature>
<keyword evidence="2" id="KW-1003">Cell membrane</keyword>
<dbReference type="Pfam" id="PF00001">
    <property type="entry name" value="7tm_1"/>
    <property type="match status" value="1"/>
</dbReference>
<evidence type="ECO:0000256" key="2">
    <source>
        <dbReference type="ARBA" id="ARBA00022475"/>
    </source>
</evidence>
<dbReference type="GO" id="GO:0007200">
    <property type="term" value="P:phospholipase C-activating G protein-coupled receptor signaling pathway"/>
    <property type="evidence" value="ECO:0007669"/>
    <property type="project" value="TreeGrafter"/>
</dbReference>
<feature type="transmembrane region" description="Helical" evidence="11">
    <location>
        <begin position="217"/>
        <end position="243"/>
    </location>
</feature>
<dbReference type="GO" id="GO:0005886">
    <property type="term" value="C:plasma membrane"/>
    <property type="evidence" value="ECO:0007669"/>
    <property type="project" value="UniProtKB-SubCell"/>
</dbReference>
<accession>A0A8C8R675</accession>
<evidence type="ECO:0000256" key="7">
    <source>
        <dbReference type="ARBA" id="ARBA00023170"/>
    </source>
</evidence>
<protein>
    <recommendedName>
        <fullName evidence="12">G-protein coupled receptors family 1 profile domain-containing protein</fullName>
    </recommendedName>
</protein>
<evidence type="ECO:0000313" key="14">
    <source>
        <dbReference type="Proteomes" id="UP000694393"/>
    </source>
</evidence>
<feature type="transmembrane region" description="Helical" evidence="11">
    <location>
        <begin position="174"/>
        <end position="196"/>
    </location>
</feature>
<reference evidence="13" key="1">
    <citation type="submission" date="2025-08" db="UniProtKB">
        <authorList>
            <consortium name="Ensembl"/>
        </authorList>
    </citation>
    <scope>IDENTIFICATION</scope>
</reference>
<feature type="domain" description="G-protein coupled receptors family 1 profile" evidence="12">
    <location>
        <begin position="37"/>
        <end position="283"/>
    </location>
</feature>
<dbReference type="PROSITE" id="PS00237">
    <property type="entry name" value="G_PROTEIN_RECEP_F1_1"/>
    <property type="match status" value="1"/>
</dbReference>
<feature type="transmembrane region" description="Helical" evidence="11">
    <location>
        <begin position="94"/>
        <end position="112"/>
    </location>
</feature>
<feature type="transmembrane region" description="Helical" evidence="11">
    <location>
        <begin position="58"/>
        <end position="79"/>
    </location>
</feature>
<keyword evidence="4 11" id="KW-1133">Transmembrane helix</keyword>
<dbReference type="GO" id="GO:0004949">
    <property type="term" value="F:cannabinoid receptor activity"/>
    <property type="evidence" value="ECO:0007669"/>
    <property type="project" value="TreeGrafter"/>
</dbReference>
<evidence type="ECO:0000259" key="12">
    <source>
        <dbReference type="PROSITE" id="PS50262"/>
    </source>
</evidence>
<dbReference type="SUPFAM" id="SSF81321">
    <property type="entry name" value="Family A G protein-coupled receptor-like"/>
    <property type="match status" value="1"/>
</dbReference>
<name>A0A8C8R675_9SAUR</name>
<evidence type="ECO:0000256" key="5">
    <source>
        <dbReference type="ARBA" id="ARBA00023040"/>
    </source>
</evidence>
<organism evidence="13 14">
    <name type="scientific">Pelusios castaneus</name>
    <name type="common">West African mud turtle</name>
    <dbReference type="NCBI Taxonomy" id="367368"/>
    <lineage>
        <taxon>Eukaryota</taxon>
        <taxon>Metazoa</taxon>
        <taxon>Chordata</taxon>
        <taxon>Craniata</taxon>
        <taxon>Vertebrata</taxon>
        <taxon>Euteleostomi</taxon>
        <taxon>Archelosauria</taxon>
        <taxon>Testudinata</taxon>
        <taxon>Testudines</taxon>
        <taxon>Pleurodira</taxon>
        <taxon>Pelomedusidae</taxon>
        <taxon>Pelusios</taxon>
    </lineage>
</organism>